<evidence type="ECO:0000313" key="2">
    <source>
        <dbReference type="Proteomes" id="UP000034034"/>
    </source>
</evidence>
<keyword evidence="2" id="KW-1185">Reference proteome</keyword>
<dbReference type="AlphaFoldDB" id="A0A0F7FWF0"/>
<gene>
    <name evidence="1" type="ORF">SXIM_35430</name>
</gene>
<organism evidence="1 2">
    <name type="scientific">Streptomyces xiamenensis</name>
    <dbReference type="NCBI Taxonomy" id="408015"/>
    <lineage>
        <taxon>Bacteria</taxon>
        <taxon>Bacillati</taxon>
        <taxon>Actinomycetota</taxon>
        <taxon>Actinomycetes</taxon>
        <taxon>Kitasatosporales</taxon>
        <taxon>Streptomycetaceae</taxon>
        <taxon>Streptomyces</taxon>
    </lineage>
</organism>
<dbReference type="RefSeq" id="WP_234306789.1">
    <property type="nucleotide sequence ID" value="NZ_CP009922.3"/>
</dbReference>
<dbReference type="EMBL" id="CP009922">
    <property type="protein sequence ID" value="AKG44927.1"/>
    <property type="molecule type" value="Genomic_DNA"/>
</dbReference>
<accession>A0A0F7FWF0</accession>
<dbReference type="PATRIC" id="fig|408015.6.peg.3591"/>
<dbReference type="KEGG" id="sxi:SXIM_35430"/>
<dbReference type="InterPro" id="IPR046196">
    <property type="entry name" value="DUF6228"/>
</dbReference>
<dbReference type="HOGENOM" id="CLU_1936904_0_0_11"/>
<evidence type="ECO:0000313" key="1">
    <source>
        <dbReference type="EMBL" id="AKG44927.1"/>
    </source>
</evidence>
<proteinExistence type="predicted"/>
<name>A0A0F7FWF0_9ACTN</name>
<protein>
    <submittedName>
        <fullName evidence="1">Uncharacterized protein</fullName>
    </submittedName>
</protein>
<dbReference type="Pfam" id="PF19739">
    <property type="entry name" value="DUF6228"/>
    <property type="match status" value="1"/>
</dbReference>
<sequence>MTFSEPIRPFPKEPAVDFLVTACGPGVSVETSVGTWGGDGLDDFFSSLAEDFRGWEGARTWRCLDHALSISAEHHSGGHVHLTWSICDRPWDEGWQFEATTVHAAGEEMRTLAAEIHTFLTSVAP</sequence>
<reference evidence="1" key="1">
    <citation type="submission" date="2019-08" db="EMBL/GenBank/DDBJ databases">
        <title>Complete genome sequence of a mangrove-derived Streptomyces xiamenensis.</title>
        <authorList>
            <person name="Xu J."/>
        </authorList>
    </citation>
    <scope>NUCLEOTIDE SEQUENCE</scope>
    <source>
        <strain evidence="1">318</strain>
    </source>
</reference>
<dbReference type="Proteomes" id="UP000034034">
    <property type="component" value="Chromosome"/>
</dbReference>